<dbReference type="RefSeq" id="WP_124289167.1">
    <property type="nucleotide sequence ID" value="NZ_CP108057.1"/>
</dbReference>
<evidence type="ECO:0000313" key="3">
    <source>
        <dbReference type="Proteomes" id="UP001432075"/>
    </source>
</evidence>
<dbReference type="EMBL" id="CP108057">
    <property type="protein sequence ID" value="WUO47240.1"/>
    <property type="molecule type" value="Genomic_DNA"/>
</dbReference>
<accession>A0ABZ1RM76</accession>
<gene>
    <name evidence="2" type="ORF">OHU17_16055</name>
</gene>
<name>A0ABZ1RM76_9ACTN</name>
<dbReference type="InterPro" id="IPR047919">
    <property type="entry name" value="SCO3374-like"/>
</dbReference>
<keyword evidence="3" id="KW-1185">Reference proteome</keyword>
<reference evidence="2" key="1">
    <citation type="submission" date="2022-10" db="EMBL/GenBank/DDBJ databases">
        <title>The complete genomes of actinobacterial strains from the NBC collection.</title>
        <authorList>
            <person name="Joergensen T.S."/>
            <person name="Alvarez Arevalo M."/>
            <person name="Sterndorff E.B."/>
            <person name="Faurdal D."/>
            <person name="Vuksanovic O."/>
            <person name="Mourched A.-S."/>
            <person name="Charusanti P."/>
            <person name="Shaw S."/>
            <person name="Blin K."/>
            <person name="Weber T."/>
        </authorList>
    </citation>
    <scope>NUCLEOTIDE SEQUENCE</scope>
    <source>
        <strain evidence="2">NBC_00283</strain>
    </source>
</reference>
<dbReference type="Proteomes" id="UP001432075">
    <property type="component" value="Chromosome"/>
</dbReference>
<dbReference type="NCBIfam" id="NF040464">
    <property type="entry name" value="SCO3374_fam"/>
    <property type="match status" value="1"/>
</dbReference>
<feature type="region of interest" description="Disordered" evidence="1">
    <location>
        <begin position="1"/>
        <end position="31"/>
    </location>
</feature>
<proteinExistence type="predicted"/>
<sequence length="218" mass="22185">MAVNVPPLAPVPSATVPPPRSAPGGPRGAAGAPDGAYARWYGRELGWSLLGGPPGQLATGTRFDVLELPSDAGGQLLRRPVATGPVALMGRRMRFLVAPGSAEELDGLLDWLEWGGVALDLAALGTGGRITAPVPPGSPGAQGSPRGAAVWLRPPEQGCEALLPALAGPGRASTGADLVRLVAAAATECHRARLRRRTPPRSAVAGPFTGRPGQARFS</sequence>
<feature type="compositionally biased region" description="Pro residues" evidence="1">
    <location>
        <begin position="7"/>
        <end position="21"/>
    </location>
</feature>
<organism evidence="2 3">
    <name type="scientific">Streptomyces goshikiensis</name>
    <dbReference type="NCBI Taxonomy" id="1942"/>
    <lineage>
        <taxon>Bacteria</taxon>
        <taxon>Bacillati</taxon>
        <taxon>Actinomycetota</taxon>
        <taxon>Actinomycetes</taxon>
        <taxon>Kitasatosporales</taxon>
        <taxon>Streptomycetaceae</taxon>
        <taxon>Streptomyces</taxon>
    </lineage>
</organism>
<evidence type="ECO:0000256" key="1">
    <source>
        <dbReference type="SAM" id="MobiDB-lite"/>
    </source>
</evidence>
<protein>
    <submittedName>
        <fullName evidence="2">SCO3374 family protein</fullName>
    </submittedName>
</protein>
<feature type="region of interest" description="Disordered" evidence="1">
    <location>
        <begin position="193"/>
        <end position="218"/>
    </location>
</feature>
<evidence type="ECO:0000313" key="2">
    <source>
        <dbReference type="EMBL" id="WUO47240.1"/>
    </source>
</evidence>